<dbReference type="InterPro" id="IPR002295">
    <property type="entry name" value="N4/N6-MTase_EcoPI_Mod-like"/>
</dbReference>
<gene>
    <name evidence="7" type="ORF">UAU_01210</name>
</gene>
<dbReference type="eggNOG" id="COG2189">
    <property type="taxonomic scope" value="Bacteria"/>
</dbReference>
<feature type="domain" description="DNA methylase N-4/N-6" evidence="6">
    <location>
        <begin position="113"/>
        <end position="450"/>
    </location>
</feature>
<dbReference type="EMBL" id="AJAQ01000011">
    <property type="protein sequence ID" value="EOH95248.1"/>
    <property type="molecule type" value="Genomic_DNA"/>
</dbReference>
<dbReference type="GO" id="GO:0032259">
    <property type="term" value="P:methylation"/>
    <property type="evidence" value="ECO:0007669"/>
    <property type="project" value="UniProtKB-KW"/>
</dbReference>
<evidence type="ECO:0000259" key="6">
    <source>
        <dbReference type="Pfam" id="PF01555"/>
    </source>
</evidence>
<dbReference type="HOGENOM" id="CLU_020164_2_1_9"/>
<dbReference type="InterPro" id="IPR002941">
    <property type="entry name" value="DNA_methylase_N4/N6"/>
</dbReference>
<dbReference type="SUPFAM" id="SSF53335">
    <property type="entry name" value="S-adenosyl-L-methionine-dependent methyltransferases"/>
    <property type="match status" value="1"/>
</dbReference>
<keyword evidence="5" id="KW-0680">Restriction system</keyword>
<dbReference type="PIRSF" id="PIRSF015855">
    <property type="entry name" value="TypeIII_Mtase_mKpnI"/>
    <property type="match status" value="1"/>
</dbReference>
<sequence length="651" mass="74937">MPKEMDGKTPDLRIESINKLKEIFPEIVIDEDKIDFDKLHTLLAEEVDDRPERYNFTWNGKNNAMRLANIPSMGTLRPAQEKSKNWDSTENLYIEGDNLEVLKLLQKSYAGKIKVIYIDPPYNTGNDFVYKDDFKDGVENYLTKTKQLNEEGYKLTTNSESNGRFHTDWLNMLYPRLKLARNLLTDDGVIFISIDDNELANLRKTCDEIFGENNFIGQITYMNNPKGRSQDMYMGTASEYILIFSKSKLLKGSLSIEKNQDRIENDYPEEDAYGNYRLIELRNTHREFGKHNRPNLFYPIYIDLDGNVTLESREKYKEIFPLWNDGYEGCWTWGKEKAQNEVEFLVAKNVNGIWKIYRKSYANKDNIIAKTQVKTFLNDKKYFTDKGQSIFNKLFDTKEKYFQAPKAVELINMGTNKDSVILDFFSGSATTAHATMELNSEDGGNRKFIMVQLPEKLDEKSEAYKDGYRTICDIGEERIHRAGDKIKNDLEEKYRNQGMLDGQVVNPESLDIGFKVFSLDKSNIRRWNSTNEGTSNEITLLENNFIEGRTDDVVVYEILLKQGIELTVPIEKETLSNCSIYTIAFGALYIVLGTDISRGIAQKIVSKNSSVSKNLASIVFLDNGFSNDAEKLNSFEILNEAGFQDENLFTV</sequence>
<name>R2QJ79_9ENTE</name>
<dbReference type="GO" id="GO:0003677">
    <property type="term" value="F:DNA binding"/>
    <property type="evidence" value="ECO:0007669"/>
    <property type="project" value="InterPro"/>
</dbReference>
<dbReference type="Gene3D" id="3.40.50.150">
    <property type="entry name" value="Vaccinia Virus protein VP39"/>
    <property type="match status" value="1"/>
</dbReference>
<dbReference type="GO" id="GO:0008170">
    <property type="term" value="F:N-methyltransferase activity"/>
    <property type="evidence" value="ECO:0007669"/>
    <property type="project" value="InterPro"/>
</dbReference>
<keyword evidence="2" id="KW-0489">Methyltransferase</keyword>
<dbReference type="Pfam" id="PF01555">
    <property type="entry name" value="N6_N4_Mtase"/>
    <property type="match status" value="1"/>
</dbReference>
<dbReference type="PATRIC" id="fig|1158607.3.peg.1193"/>
<accession>R2QJ79</accession>
<reference evidence="7 8" key="1">
    <citation type="submission" date="2013-02" db="EMBL/GenBank/DDBJ databases">
        <title>The Genome Sequence of Enterococcus pallens BAA-351.</title>
        <authorList>
            <consortium name="The Broad Institute Genome Sequencing Platform"/>
            <consortium name="The Broad Institute Genome Sequencing Center for Infectious Disease"/>
            <person name="Earl A.M."/>
            <person name="Gilmore M.S."/>
            <person name="Lebreton F."/>
            <person name="Walker B."/>
            <person name="Young S.K."/>
            <person name="Zeng Q."/>
            <person name="Gargeya S."/>
            <person name="Fitzgerald M."/>
            <person name="Haas B."/>
            <person name="Abouelleil A."/>
            <person name="Alvarado L."/>
            <person name="Arachchi H.M."/>
            <person name="Berlin A.M."/>
            <person name="Chapman S.B."/>
            <person name="Dewar J."/>
            <person name="Goldberg J."/>
            <person name="Griggs A."/>
            <person name="Gujja S."/>
            <person name="Hansen M."/>
            <person name="Howarth C."/>
            <person name="Imamovic A."/>
            <person name="Larimer J."/>
            <person name="McCowan C."/>
            <person name="Murphy C."/>
            <person name="Neiman D."/>
            <person name="Pearson M."/>
            <person name="Priest M."/>
            <person name="Roberts A."/>
            <person name="Saif S."/>
            <person name="Shea T."/>
            <person name="Sisk P."/>
            <person name="Sykes S."/>
            <person name="Wortman J."/>
            <person name="Nusbaum C."/>
            <person name="Birren B."/>
        </authorList>
    </citation>
    <scope>NUCLEOTIDE SEQUENCE [LARGE SCALE GENOMIC DNA]</scope>
    <source>
        <strain evidence="7 8">ATCC BAA-351</strain>
    </source>
</reference>
<keyword evidence="4" id="KW-0949">S-adenosyl-L-methionine</keyword>
<dbReference type="AlphaFoldDB" id="R2QJ79"/>
<keyword evidence="3" id="KW-0808">Transferase</keyword>
<organism evidence="7 8">
    <name type="scientific">Enterococcus pallens ATCC BAA-351</name>
    <dbReference type="NCBI Taxonomy" id="1158607"/>
    <lineage>
        <taxon>Bacteria</taxon>
        <taxon>Bacillati</taxon>
        <taxon>Bacillota</taxon>
        <taxon>Bacilli</taxon>
        <taxon>Lactobacillales</taxon>
        <taxon>Enterococcaceae</taxon>
        <taxon>Enterococcus</taxon>
    </lineage>
</organism>
<dbReference type="PRINTS" id="PR00506">
    <property type="entry name" value="D21N6MTFRASE"/>
</dbReference>
<evidence type="ECO:0000313" key="7">
    <source>
        <dbReference type="EMBL" id="EOH95248.1"/>
    </source>
</evidence>
<dbReference type="GO" id="GO:0009307">
    <property type="term" value="P:DNA restriction-modification system"/>
    <property type="evidence" value="ECO:0007669"/>
    <property type="project" value="UniProtKB-KW"/>
</dbReference>
<dbReference type="InterPro" id="IPR029063">
    <property type="entry name" value="SAM-dependent_MTases_sf"/>
</dbReference>
<evidence type="ECO:0000256" key="2">
    <source>
        <dbReference type="ARBA" id="ARBA00022603"/>
    </source>
</evidence>
<dbReference type="OrthoDB" id="9800801at2"/>
<comment type="similarity">
    <text evidence="1">Belongs to the N(4)/N(6)-methyltransferase family.</text>
</comment>
<dbReference type="InterPro" id="IPR002052">
    <property type="entry name" value="DNA_methylase_N6_adenine_CS"/>
</dbReference>
<evidence type="ECO:0000313" key="8">
    <source>
        <dbReference type="Proteomes" id="UP000013782"/>
    </source>
</evidence>
<evidence type="ECO:0000256" key="1">
    <source>
        <dbReference type="ARBA" id="ARBA00006594"/>
    </source>
</evidence>
<evidence type="ECO:0000256" key="3">
    <source>
        <dbReference type="ARBA" id="ARBA00022679"/>
    </source>
</evidence>
<dbReference type="RefSeq" id="WP_010756240.1">
    <property type="nucleotide sequence ID" value="NZ_ASWD01000002.1"/>
</dbReference>
<dbReference type="STRING" id="160454.RV10_GL000557"/>
<evidence type="ECO:0000256" key="4">
    <source>
        <dbReference type="ARBA" id="ARBA00022691"/>
    </source>
</evidence>
<dbReference type="PROSITE" id="PS00092">
    <property type="entry name" value="N6_MTASE"/>
    <property type="match status" value="1"/>
</dbReference>
<comment type="caution">
    <text evidence="7">The sequence shown here is derived from an EMBL/GenBank/DDBJ whole genome shotgun (WGS) entry which is preliminary data.</text>
</comment>
<proteinExistence type="inferred from homology"/>
<evidence type="ECO:0000256" key="5">
    <source>
        <dbReference type="ARBA" id="ARBA00022747"/>
    </source>
</evidence>
<protein>
    <recommendedName>
        <fullName evidence="6">DNA methylase N-4/N-6 domain-containing protein</fullName>
    </recommendedName>
</protein>
<dbReference type="Proteomes" id="UP000013782">
    <property type="component" value="Unassembled WGS sequence"/>
</dbReference>
<keyword evidence="8" id="KW-1185">Reference proteome</keyword>